<dbReference type="GO" id="GO:0070578">
    <property type="term" value="C:RISC-loading complex"/>
    <property type="evidence" value="ECO:0007669"/>
    <property type="project" value="UniProtKB-ARBA"/>
</dbReference>
<feature type="compositionally biased region" description="Low complexity" evidence="7">
    <location>
        <begin position="25"/>
        <end position="34"/>
    </location>
</feature>
<dbReference type="GO" id="GO:0005737">
    <property type="term" value="C:cytoplasm"/>
    <property type="evidence" value="ECO:0007669"/>
    <property type="project" value="UniProtKB-SubCell"/>
</dbReference>
<evidence type="ECO:0000256" key="6">
    <source>
        <dbReference type="PROSITE-ProRule" id="PRU00266"/>
    </source>
</evidence>
<dbReference type="InterPro" id="IPR014720">
    <property type="entry name" value="dsRBD_dom"/>
</dbReference>
<keyword evidence="3" id="KW-0677">Repeat</keyword>
<dbReference type="PANTHER" id="PTHR46205">
    <property type="entry name" value="LOQUACIOUS, ISOFORM B"/>
    <property type="match status" value="1"/>
</dbReference>
<dbReference type="InterPro" id="IPR051247">
    <property type="entry name" value="RLC_Component"/>
</dbReference>
<dbReference type="CDD" id="cd19863">
    <property type="entry name" value="DSRM_PRKRA-like_rpt2"/>
    <property type="match status" value="1"/>
</dbReference>
<dbReference type="Pfam" id="PF00035">
    <property type="entry name" value="dsrm"/>
    <property type="match status" value="3"/>
</dbReference>
<dbReference type="PANTHER" id="PTHR46205:SF3">
    <property type="entry name" value="LOQUACIOUS, ISOFORM B"/>
    <property type="match status" value="1"/>
</dbReference>
<dbReference type="GO" id="GO:0030422">
    <property type="term" value="P:siRNA processing"/>
    <property type="evidence" value="ECO:0007669"/>
    <property type="project" value="TreeGrafter"/>
</dbReference>
<sequence length="432" mass="49114">MQEITLEEQMRAQMHIQEPVTVLGQQTQQQPNRQNRPKRVKKQPQLKAEATIEETINSLKNEIEYMPMKTPISILQELLSRRGITPNYELVQIEGAVHEPSFRYRVSFNDKDAMGVGRSKKEAKHAAAKALIDKLTGLNLSDTFYQQQKSFASNGSGGALNTSSSSTNFDEKNQMGNPIGVLQEFCMSKHWPPPQYEVEVEVGLPHERQFTIGCLVLKFREVGMGKSKKIAKRQAAQKMWERLQSQPMDQADVVQSCIDDANDEMRIANILSRYSELKEANIPTLTNQHSFKVSQFHKVLKNTYGKSLAKLQNMCLNNKDVNYVAFLQEIANEHKFEVTYVDIEEKTYSGRSQCLVQLSTLPVAVCQGSGQTSKDANKDAAKNALEYLKIMTKKQVKWWAISPYIYVVKKPHAEILMCCLLIPTTVLMYKET</sequence>
<keyword evidence="10" id="KW-1185">Reference proteome</keyword>
<evidence type="ECO:0000256" key="5">
    <source>
        <dbReference type="ARBA" id="ARBA00023158"/>
    </source>
</evidence>
<name>A0A1J1IVW3_9DIPT</name>
<proteinExistence type="predicted"/>
<keyword evidence="5" id="KW-0943">RNA-mediated gene silencing</keyword>
<feature type="region of interest" description="Disordered" evidence="7">
    <location>
        <begin position="25"/>
        <end position="47"/>
    </location>
</feature>
<gene>
    <name evidence="9" type="ORF">CLUMA_CG015794</name>
</gene>
<dbReference type="CDD" id="cd19864">
    <property type="entry name" value="DSRM_PRKRA-like_rpt3"/>
    <property type="match status" value="1"/>
</dbReference>
<organism evidence="9 10">
    <name type="scientific">Clunio marinus</name>
    <dbReference type="NCBI Taxonomy" id="568069"/>
    <lineage>
        <taxon>Eukaryota</taxon>
        <taxon>Metazoa</taxon>
        <taxon>Ecdysozoa</taxon>
        <taxon>Arthropoda</taxon>
        <taxon>Hexapoda</taxon>
        <taxon>Insecta</taxon>
        <taxon>Pterygota</taxon>
        <taxon>Neoptera</taxon>
        <taxon>Endopterygota</taxon>
        <taxon>Diptera</taxon>
        <taxon>Nematocera</taxon>
        <taxon>Chironomoidea</taxon>
        <taxon>Chironomidae</taxon>
        <taxon>Clunio</taxon>
    </lineage>
</organism>
<feature type="compositionally biased region" description="Basic residues" evidence="7">
    <location>
        <begin position="35"/>
        <end position="44"/>
    </location>
</feature>
<evidence type="ECO:0000256" key="7">
    <source>
        <dbReference type="SAM" id="MobiDB-lite"/>
    </source>
</evidence>
<feature type="domain" description="DRBM" evidence="8">
    <location>
        <begin position="322"/>
        <end position="390"/>
    </location>
</feature>
<dbReference type="SMART" id="SM00358">
    <property type="entry name" value="DSRM"/>
    <property type="match status" value="3"/>
</dbReference>
<protein>
    <submittedName>
        <fullName evidence="9">CLUMA_CG015794, isoform A</fullName>
    </submittedName>
</protein>
<dbReference type="FunFam" id="3.30.160.20:FF:000007">
    <property type="entry name" value="Double-stranded RNA-binding protein Staufen homolog 1"/>
    <property type="match status" value="1"/>
</dbReference>
<dbReference type="EMBL" id="CVRI01000058">
    <property type="protein sequence ID" value="CRL02681.1"/>
    <property type="molecule type" value="Genomic_DNA"/>
</dbReference>
<keyword evidence="4 6" id="KW-0694">RNA-binding</keyword>
<evidence type="ECO:0000256" key="3">
    <source>
        <dbReference type="ARBA" id="ARBA00022737"/>
    </source>
</evidence>
<evidence type="ECO:0000313" key="10">
    <source>
        <dbReference type="Proteomes" id="UP000183832"/>
    </source>
</evidence>
<dbReference type="GO" id="GO:0005634">
    <property type="term" value="C:nucleus"/>
    <property type="evidence" value="ECO:0007669"/>
    <property type="project" value="TreeGrafter"/>
</dbReference>
<dbReference type="Proteomes" id="UP000183832">
    <property type="component" value="Unassembled WGS sequence"/>
</dbReference>
<dbReference type="GO" id="GO:0048477">
    <property type="term" value="P:oogenesis"/>
    <property type="evidence" value="ECO:0007669"/>
    <property type="project" value="UniProtKB-ARBA"/>
</dbReference>
<keyword evidence="2" id="KW-0963">Cytoplasm</keyword>
<dbReference type="OrthoDB" id="10056847at2759"/>
<dbReference type="GO" id="GO:0003725">
    <property type="term" value="F:double-stranded RNA binding"/>
    <property type="evidence" value="ECO:0007669"/>
    <property type="project" value="TreeGrafter"/>
</dbReference>
<comment type="subcellular location">
    <subcellularLocation>
        <location evidence="1">Cytoplasm</location>
    </subcellularLocation>
</comment>
<dbReference type="Gene3D" id="3.30.160.20">
    <property type="match status" value="3"/>
</dbReference>
<dbReference type="PROSITE" id="PS50137">
    <property type="entry name" value="DS_RBD"/>
    <property type="match status" value="3"/>
</dbReference>
<feature type="domain" description="DRBM" evidence="8">
    <location>
        <begin position="70"/>
        <end position="137"/>
    </location>
</feature>
<evidence type="ECO:0000256" key="4">
    <source>
        <dbReference type="ARBA" id="ARBA00022884"/>
    </source>
</evidence>
<dbReference type="CDD" id="cd19862">
    <property type="entry name" value="DSRM_PRKRA-like_rpt1"/>
    <property type="match status" value="1"/>
</dbReference>
<dbReference type="AlphaFoldDB" id="A0A1J1IVW3"/>
<evidence type="ECO:0000313" key="9">
    <source>
        <dbReference type="EMBL" id="CRL02681.1"/>
    </source>
</evidence>
<dbReference type="STRING" id="568069.A0A1J1IVW3"/>
<dbReference type="GO" id="GO:0035197">
    <property type="term" value="F:siRNA binding"/>
    <property type="evidence" value="ECO:0007669"/>
    <property type="project" value="TreeGrafter"/>
</dbReference>
<feature type="domain" description="DRBM" evidence="8">
    <location>
        <begin position="177"/>
        <end position="245"/>
    </location>
</feature>
<dbReference type="FunFam" id="3.30.160.20:FF:000120">
    <property type="entry name" value="RISC-loading complex subunit TARBP2"/>
    <property type="match status" value="1"/>
</dbReference>
<evidence type="ECO:0000256" key="2">
    <source>
        <dbReference type="ARBA" id="ARBA00022490"/>
    </source>
</evidence>
<accession>A0A1J1IVW3</accession>
<evidence type="ECO:0000259" key="8">
    <source>
        <dbReference type="PROSITE" id="PS50137"/>
    </source>
</evidence>
<dbReference type="SUPFAM" id="SSF54768">
    <property type="entry name" value="dsRNA-binding domain-like"/>
    <property type="match status" value="3"/>
</dbReference>
<dbReference type="GO" id="GO:0016442">
    <property type="term" value="C:RISC complex"/>
    <property type="evidence" value="ECO:0007669"/>
    <property type="project" value="TreeGrafter"/>
</dbReference>
<dbReference type="GO" id="GO:0070920">
    <property type="term" value="P:regulation of regulatory ncRNA processing"/>
    <property type="evidence" value="ECO:0007669"/>
    <property type="project" value="TreeGrafter"/>
</dbReference>
<reference evidence="9 10" key="1">
    <citation type="submission" date="2015-04" db="EMBL/GenBank/DDBJ databases">
        <authorList>
            <person name="Syromyatnikov M.Y."/>
            <person name="Popov V.N."/>
        </authorList>
    </citation>
    <scope>NUCLEOTIDE SEQUENCE [LARGE SCALE GENOMIC DNA]</scope>
</reference>
<evidence type="ECO:0000256" key="1">
    <source>
        <dbReference type="ARBA" id="ARBA00004496"/>
    </source>
</evidence>